<dbReference type="PIRSF" id="PIRSF021435">
    <property type="entry name" value="SpoIIIAB"/>
    <property type="match status" value="1"/>
</dbReference>
<proteinExistence type="predicted"/>
<accession>A0A084GWE3</accession>
<organism evidence="1 2">
    <name type="scientific">Metabacillus indicus</name>
    <name type="common">Bacillus indicus</name>
    <dbReference type="NCBI Taxonomy" id="246786"/>
    <lineage>
        <taxon>Bacteria</taxon>
        <taxon>Bacillati</taxon>
        <taxon>Bacillota</taxon>
        <taxon>Bacilli</taxon>
        <taxon>Bacillales</taxon>
        <taxon>Bacillaceae</taxon>
        <taxon>Metabacillus</taxon>
    </lineage>
</organism>
<keyword evidence="2" id="KW-1185">Reference proteome</keyword>
<gene>
    <name evidence="1" type="ORF">GS18_0211040</name>
</gene>
<dbReference type="Pfam" id="PF09548">
    <property type="entry name" value="Spore_III_AB"/>
    <property type="match status" value="1"/>
</dbReference>
<dbReference type="AlphaFoldDB" id="A0A084GWE3"/>
<comment type="caution">
    <text evidence="1">The sequence shown here is derived from an EMBL/GenBank/DDBJ whole genome shotgun (WGS) entry which is preliminary data.</text>
</comment>
<name>A0A084GWE3_METID</name>
<protein>
    <submittedName>
        <fullName evidence="1">Stage III sporulation protein SpoAB</fullName>
    </submittedName>
</protein>
<dbReference type="Proteomes" id="UP000028549">
    <property type="component" value="Unassembled WGS sequence"/>
</dbReference>
<dbReference type="OrthoDB" id="1957909at2"/>
<dbReference type="InterPro" id="IPR014198">
    <property type="entry name" value="Spore_III_AB"/>
</dbReference>
<sequence length="171" mass="19612">MLKLLGAVFILLATTWAGFETAKHISERPRQLRQLKVALQALEAEIMYAHTPLKEAAATLSKQMPKPLSWFFEVFSKRLSAGHTSVRAAWENSMQEVWRMTAFKQGEYEIMKQFGETLGQHDLLSQQKHIRLALAHLEREEADALDRQSRYEKMLKSLGFLSGLLLVILLM</sequence>
<dbReference type="EMBL" id="JNVC02000005">
    <property type="protein sequence ID" value="KEZ51655.1"/>
    <property type="molecule type" value="Genomic_DNA"/>
</dbReference>
<dbReference type="NCBIfam" id="TIGR02833">
    <property type="entry name" value="spore_III_AB"/>
    <property type="match status" value="1"/>
</dbReference>
<dbReference type="RefSeq" id="WP_035207090.1">
    <property type="nucleotide sequence ID" value="NZ_JNVC02000005.1"/>
</dbReference>
<dbReference type="STRING" id="246786.GS18_0211040"/>
<evidence type="ECO:0000313" key="1">
    <source>
        <dbReference type="EMBL" id="KEZ51655.1"/>
    </source>
</evidence>
<reference evidence="1 2" key="1">
    <citation type="journal article" date="2005" name="Int. J. Syst. Evol. Microbiol.">
        <title>Bacillus cibi sp. nov., isolated from jeotgal, a traditional Korean fermented seafood.</title>
        <authorList>
            <person name="Yoon J.H."/>
            <person name="Lee C.H."/>
            <person name="Oh T.K."/>
        </authorList>
    </citation>
    <scope>NUCLEOTIDE SEQUENCE [LARGE SCALE GENOMIC DNA]</scope>
    <source>
        <strain evidence="1 2">DSM 16189</strain>
    </source>
</reference>
<evidence type="ECO:0000313" key="2">
    <source>
        <dbReference type="Proteomes" id="UP000028549"/>
    </source>
</evidence>